<protein>
    <submittedName>
        <fullName evidence="6">Epoxide hydrolase</fullName>
    </submittedName>
</protein>
<evidence type="ECO:0000313" key="6">
    <source>
        <dbReference type="EMBL" id="RSY82004.1"/>
    </source>
</evidence>
<dbReference type="PANTHER" id="PTHR21661:SF35">
    <property type="entry name" value="EPOXIDE HYDROLASE"/>
    <property type="match status" value="1"/>
</dbReference>
<evidence type="ECO:0000256" key="1">
    <source>
        <dbReference type="ARBA" id="ARBA00010088"/>
    </source>
</evidence>
<dbReference type="PANTHER" id="PTHR21661">
    <property type="entry name" value="EPOXIDE HYDROLASE 1-RELATED"/>
    <property type="match status" value="1"/>
</dbReference>
<feature type="active site" description="Proton acceptor" evidence="4">
    <location>
        <position position="342"/>
    </location>
</feature>
<dbReference type="GO" id="GO:0004301">
    <property type="term" value="F:epoxide hydrolase activity"/>
    <property type="evidence" value="ECO:0007669"/>
    <property type="project" value="TreeGrafter"/>
</dbReference>
<dbReference type="AlphaFoldDB" id="A0A430G1S4"/>
<dbReference type="PIRSF" id="PIRSF001112">
    <property type="entry name" value="Epoxide_hydrolase"/>
    <property type="match status" value="1"/>
</dbReference>
<accession>A0A430G1S4</accession>
<dbReference type="SUPFAM" id="SSF53474">
    <property type="entry name" value="alpha/beta-Hydrolases"/>
    <property type="match status" value="1"/>
</dbReference>
<proteinExistence type="inferred from homology"/>
<evidence type="ECO:0000256" key="4">
    <source>
        <dbReference type="PIRSR" id="PIRSR001112-1"/>
    </source>
</evidence>
<reference evidence="6 7" key="1">
    <citation type="submission" date="2018-07" db="EMBL/GenBank/DDBJ databases">
        <title>Genomic and Epidemiologic Investigation of an Indolent Hospital Outbreak.</title>
        <authorList>
            <person name="Johnson R.C."/>
            <person name="Deming C."/>
            <person name="Conlan S."/>
            <person name="Zellmer C.J."/>
            <person name="Michelin A.V."/>
            <person name="Lee-Lin S."/>
            <person name="Thomas P.J."/>
            <person name="Park M."/>
            <person name="Weingarten R.A."/>
            <person name="Less J."/>
            <person name="Dekker J.P."/>
            <person name="Frank K.M."/>
            <person name="Musser K.A."/>
            <person name="Mcquiston J.R."/>
            <person name="Henderson D.K."/>
            <person name="Lau A.F."/>
            <person name="Palmore T.N."/>
            <person name="Segre J.A."/>
        </authorList>
    </citation>
    <scope>NUCLEOTIDE SEQUENCE [LARGE SCALE GENOMIC DNA]</scope>
    <source>
        <strain evidence="6 7">SK-CDC1_0717</strain>
    </source>
</reference>
<keyword evidence="3 6" id="KW-0378">Hydrolase</keyword>
<comment type="similarity">
    <text evidence="1">Belongs to the peptidase S33 family.</text>
</comment>
<sequence length="365" mass="40324">MLKETRIAVDQATLDRIHRRVSDAAIGYAPDDDADWSYGVDARWLNDLRDFWRDAYDWRTAEEAFNAVPQVRGTIDGIDIHAFRFPAEGGKGYPLLLTHGWPGSPLEFMAAARLLAAQGFEVIVPSLPGYAFSGRPPRPIPPSRVAELWRLLMEGLGHQRFGAQGGDWGSAVTRYLSVDHAGVVDAIHLNMMHVGRPPNPSPDYEPWRKRVAEIQSREGAYAHVHGTTPQTIGLALADTPIGFAAWVIEKCRAWSDCGGDVESVFSKWDLVTNAMTHLVSGNVQGGIWMYHGRGSEPFAPAPICVPTGFAEFPAEFVPAPPRADVEQTVNIVRWTKMPKGGHFPAWEQPELFAEEVGSFFSANVR</sequence>
<dbReference type="EMBL" id="QQYZ01000013">
    <property type="protein sequence ID" value="RSY82004.1"/>
    <property type="molecule type" value="Genomic_DNA"/>
</dbReference>
<dbReference type="InterPro" id="IPR010497">
    <property type="entry name" value="Epoxide_hydro_N"/>
</dbReference>
<gene>
    <name evidence="6" type="ORF">DAH66_14130</name>
</gene>
<evidence type="ECO:0000256" key="3">
    <source>
        <dbReference type="ARBA" id="ARBA00022801"/>
    </source>
</evidence>
<dbReference type="InterPro" id="IPR029058">
    <property type="entry name" value="AB_hydrolase_fold"/>
</dbReference>
<evidence type="ECO:0000259" key="5">
    <source>
        <dbReference type="Pfam" id="PF06441"/>
    </source>
</evidence>
<name>A0A430G1S4_9SPHN</name>
<dbReference type="Gene3D" id="3.40.50.1820">
    <property type="entry name" value="alpha/beta hydrolase"/>
    <property type="match status" value="1"/>
</dbReference>
<organism evidence="6 7">
    <name type="scientific">Sphingomonas koreensis</name>
    <dbReference type="NCBI Taxonomy" id="93064"/>
    <lineage>
        <taxon>Bacteria</taxon>
        <taxon>Pseudomonadati</taxon>
        <taxon>Pseudomonadota</taxon>
        <taxon>Alphaproteobacteria</taxon>
        <taxon>Sphingomonadales</taxon>
        <taxon>Sphingomonadaceae</taxon>
        <taxon>Sphingomonas</taxon>
    </lineage>
</organism>
<dbReference type="GO" id="GO:0097176">
    <property type="term" value="P:epoxide metabolic process"/>
    <property type="evidence" value="ECO:0007669"/>
    <property type="project" value="TreeGrafter"/>
</dbReference>
<dbReference type="Pfam" id="PF06441">
    <property type="entry name" value="EHN"/>
    <property type="match status" value="1"/>
</dbReference>
<feature type="domain" description="Epoxide hydrolase N-terminal" evidence="5">
    <location>
        <begin position="3"/>
        <end position="108"/>
    </location>
</feature>
<dbReference type="PRINTS" id="PR00412">
    <property type="entry name" value="EPOXHYDRLASE"/>
</dbReference>
<evidence type="ECO:0000313" key="7">
    <source>
        <dbReference type="Proteomes" id="UP000287746"/>
    </source>
</evidence>
<evidence type="ECO:0000256" key="2">
    <source>
        <dbReference type="ARBA" id="ARBA00022797"/>
    </source>
</evidence>
<comment type="caution">
    <text evidence="6">The sequence shown here is derived from an EMBL/GenBank/DDBJ whole genome shotgun (WGS) entry which is preliminary data.</text>
</comment>
<keyword evidence="2" id="KW-0058">Aromatic hydrocarbons catabolism</keyword>
<dbReference type="InterPro" id="IPR016292">
    <property type="entry name" value="Epoxide_hydrolase"/>
</dbReference>
<dbReference type="InterPro" id="IPR000639">
    <property type="entry name" value="Epox_hydrolase-like"/>
</dbReference>
<feature type="active site" description="Proton donor" evidence="4">
    <location>
        <position position="290"/>
    </location>
</feature>
<dbReference type="RefSeq" id="WP_126004885.1">
    <property type="nucleotide sequence ID" value="NZ_QQYZ01000013.1"/>
</dbReference>
<feature type="active site" description="Nucleophile" evidence="4">
    <location>
        <position position="167"/>
    </location>
</feature>
<dbReference type="Proteomes" id="UP000287746">
    <property type="component" value="Unassembled WGS sequence"/>
</dbReference>